<protein>
    <submittedName>
        <fullName evidence="1">Uncharacterized protein</fullName>
    </submittedName>
</protein>
<dbReference type="EMBL" id="FXWK01000001">
    <property type="protein sequence ID" value="SMQ61699.1"/>
    <property type="molecule type" value="Genomic_DNA"/>
</dbReference>
<dbReference type="OrthoDB" id="7949389at2"/>
<accession>A0A1Y6EH44</accession>
<reference evidence="2" key="1">
    <citation type="submission" date="2017-04" db="EMBL/GenBank/DDBJ databases">
        <authorList>
            <person name="Varghese N."/>
            <person name="Submissions S."/>
        </authorList>
    </citation>
    <scope>NUCLEOTIDE SEQUENCE [LARGE SCALE GENOMIC DNA]</scope>
</reference>
<sequence length="154" mass="17384">MFKGLIDRFGKKPPLPDIASRQEDAVRHVVADIVDLQDGEWDDRDWVMIGVNHEILAEEGMRSSTQAKVIAHRGDADLEALGFRLSMETKAKLLALRDDMTLPGEGPWTIVDLIIERSGTYNFAFSYGPPPRLNGDLLHSPLSDLLERYRAQQR</sequence>
<name>A0A1Y6EH44_9HYPH</name>
<proteinExistence type="predicted"/>
<dbReference type="Proteomes" id="UP000194474">
    <property type="component" value="Unassembled WGS sequence"/>
</dbReference>
<dbReference type="AlphaFoldDB" id="A0A1Y6EH44"/>
<organism evidence="1 2">
    <name type="scientific">Devosia lucknowensis</name>
    <dbReference type="NCBI Taxonomy" id="1096929"/>
    <lineage>
        <taxon>Bacteria</taxon>
        <taxon>Pseudomonadati</taxon>
        <taxon>Pseudomonadota</taxon>
        <taxon>Alphaproteobacteria</taxon>
        <taxon>Hyphomicrobiales</taxon>
        <taxon>Devosiaceae</taxon>
        <taxon>Devosia</taxon>
    </lineage>
</organism>
<dbReference type="RefSeq" id="WP_086469007.1">
    <property type="nucleotide sequence ID" value="NZ_FXWK01000001.1"/>
</dbReference>
<evidence type="ECO:0000313" key="2">
    <source>
        <dbReference type="Proteomes" id="UP000194474"/>
    </source>
</evidence>
<gene>
    <name evidence="1" type="ORF">SAMN06295905_0558</name>
</gene>
<evidence type="ECO:0000313" key="1">
    <source>
        <dbReference type="EMBL" id="SMQ61699.1"/>
    </source>
</evidence>
<keyword evidence="2" id="KW-1185">Reference proteome</keyword>